<keyword evidence="1" id="KW-0547">Nucleotide-binding</keyword>
<evidence type="ECO:0000256" key="1">
    <source>
        <dbReference type="ARBA" id="ARBA00022741"/>
    </source>
</evidence>
<dbReference type="Proteomes" id="UP001597045">
    <property type="component" value="Unassembled WGS sequence"/>
</dbReference>
<name>A0ABW3MKH8_9PSEU</name>
<proteinExistence type="predicted"/>
<dbReference type="SUPFAM" id="SSF52540">
    <property type="entry name" value="P-loop containing nucleoside triphosphate hydrolases"/>
    <property type="match status" value="1"/>
</dbReference>
<dbReference type="InterPro" id="IPR027417">
    <property type="entry name" value="P-loop_NTPase"/>
</dbReference>
<gene>
    <name evidence="4" type="ORF">ACFQ1S_36320</name>
</gene>
<comment type="caution">
    <text evidence="4">The sequence shown here is derived from an EMBL/GenBank/DDBJ whole genome shotgun (WGS) entry which is preliminary data.</text>
</comment>
<keyword evidence="2 4" id="KW-0067">ATP-binding</keyword>
<dbReference type="GO" id="GO:0005524">
    <property type="term" value="F:ATP binding"/>
    <property type="evidence" value="ECO:0007669"/>
    <property type="project" value="UniProtKB-KW"/>
</dbReference>
<evidence type="ECO:0000259" key="3">
    <source>
        <dbReference type="Pfam" id="PF00005"/>
    </source>
</evidence>
<evidence type="ECO:0000256" key="2">
    <source>
        <dbReference type="ARBA" id="ARBA00022840"/>
    </source>
</evidence>
<dbReference type="PANTHER" id="PTHR43790:SF8">
    <property type="entry name" value="SUGAR ABC TRANSPORTER ATP-BINDING PROTEIN"/>
    <property type="match status" value="1"/>
</dbReference>
<dbReference type="PANTHER" id="PTHR43790">
    <property type="entry name" value="CARBOHYDRATE TRANSPORT ATP-BINDING PROTEIN MG119-RELATED"/>
    <property type="match status" value="1"/>
</dbReference>
<reference evidence="5" key="1">
    <citation type="journal article" date="2019" name="Int. J. Syst. Evol. Microbiol.">
        <title>The Global Catalogue of Microorganisms (GCM) 10K type strain sequencing project: providing services to taxonomists for standard genome sequencing and annotation.</title>
        <authorList>
            <consortium name="The Broad Institute Genomics Platform"/>
            <consortium name="The Broad Institute Genome Sequencing Center for Infectious Disease"/>
            <person name="Wu L."/>
            <person name="Ma J."/>
        </authorList>
    </citation>
    <scope>NUCLEOTIDE SEQUENCE [LARGE SCALE GENOMIC DNA]</scope>
    <source>
        <strain evidence="5">JCM 31486</strain>
    </source>
</reference>
<keyword evidence="5" id="KW-1185">Reference proteome</keyword>
<accession>A0ABW3MKH8</accession>
<feature type="non-terminal residue" evidence="4">
    <location>
        <position position="62"/>
    </location>
</feature>
<dbReference type="EMBL" id="JBHTIS010002964">
    <property type="protein sequence ID" value="MFD1050608.1"/>
    <property type="molecule type" value="Genomic_DNA"/>
</dbReference>
<feature type="domain" description="ABC transporter" evidence="3">
    <location>
        <begin position="20"/>
        <end position="61"/>
    </location>
</feature>
<dbReference type="InterPro" id="IPR003439">
    <property type="entry name" value="ABC_transporter-like_ATP-bd"/>
</dbReference>
<dbReference type="Gene3D" id="3.40.50.300">
    <property type="entry name" value="P-loop containing nucleotide triphosphate hydrolases"/>
    <property type="match status" value="1"/>
</dbReference>
<evidence type="ECO:0000313" key="5">
    <source>
        <dbReference type="Proteomes" id="UP001597045"/>
    </source>
</evidence>
<sequence>MTPVLQAKEIVKHYGTVEALRGATFDVNAGEVVALIGDNGAGKSTLVKCLSGAELPDSGQIL</sequence>
<evidence type="ECO:0000313" key="4">
    <source>
        <dbReference type="EMBL" id="MFD1050608.1"/>
    </source>
</evidence>
<dbReference type="Pfam" id="PF00005">
    <property type="entry name" value="ABC_tran"/>
    <property type="match status" value="1"/>
</dbReference>
<protein>
    <submittedName>
        <fullName evidence="4">ATP-binding cassette domain-containing protein</fullName>
    </submittedName>
</protein>
<organism evidence="4 5">
    <name type="scientific">Kibdelosporangium lantanae</name>
    <dbReference type="NCBI Taxonomy" id="1497396"/>
    <lineage>
        <taxon>Bacteria</taxon>
        <taxon>Bacillati</taxon>
        <taxon>Actinomycetota</taxon>
        <taxon>Actinomycetes</taxon>
        <taxon>Pseudonocardiales</taxon>
        <taxon>Pseudonocardiaceae</taxon>
        <taxon>Kibdelosporangium</taxon>
    </lineage>
</organism>
<dbReference type="InterPro" id="IPR050107">
    <property type="entry name" value="ABC_carbohydrate_import_ATPase"/>
</dbReference>